<dbReference type="Pfam" id="PF13639">
    <property type="entry name" value="zf-RING_2"/>
    <property type="match status" value="1"/>
</dbReference>
<dbReference type="InterPro" id="IPR001841">
    <property type="entry name" value="Znf_RING"/>
</dbReference>
<evidence type="ECO:0000256" key="3">
    <source>
        <dbReference type="ARBA" id="ARBA00022553"/>
    </source>
</evidence>
<dbReference type="PANTHER" id="PTHR24007">
    <property type="entry name" value="BRCA1-ASSOCIATED PROTEIN"/>
    <property type="match status" value="1"/>
</dbReference>
<dbReference type="InterPro" id="IPR047243">
    <property type="entry name" value="RING-H2_BRAP2"/>
</dbReference>
<protein>
    <recommendedName>
        <fullName evidence="7">BRAP2 homolog</fullName>
    </recommendedName>
</protein>
<dbReference type="GO" id="GO:0008270">
    <property type="term" value="F:zinc ion binding"/>
    <property type="evidence" value="ECO:0007669"/>
    <property type="project" value="UniProtKB-KW"/>
</dbReference>
<evidence type="ECO:0000256" key="2">
    <source>
        <dbReference type="ARBA" id="ARBA00022490"/>
    </source>
</evidence>
<dbReference type="EMBL" id="CP048989">
    <property type="protein sequence ID" value="QID79841.1"/>
    <property type="molecule type" value="Genomic_DNA"/>
</dbReference>
<dbReference type="InterPro" id="IPR011422">
    <property type="entry name" value="BRAP2/ETP1_RRM"/>
</dbReference>
<dbReference type="Gene3D" id="3.30.40.10">
    <property type="entry name" value="Zinc/RING finger domain, C3HC4 (zinc finger)"/>
    <property type="match status" value="2"/>
</dbReference>
<dbReference type="AlphaFoldDB" id="A0A6C1DSU4"/>
<evidence type="ECO:0000256" key="1">
    <source>
        <dbReference type="ARBA" id="ARBA00004496"/>
    </source>
</evidence>
<dbReference type="Pfam" id="PF07576">
    <property type="entry name" value="BRAP2"/>
    <property type="match status" value="1"/>
</dbReference>
<keyword evidence="3" id="KW-0597">Phosphoprotein</keyword>
<evidence type="ECO:0000256" key="10">
    <source>
        <dbReference type="SAM" id="MobiDB-lite"/>
    </source>
</evidence>
<dbReference type="SUPFAM" id="SSF57850">
    <property type="entry name" value="RING/U-box"/>
    <property type="match status" value="2"/>
</dbReference>
<keyword evidence="9" id="KW-0175">Coiled coil</keyword>
<dbReference type="GO" id="GO:0008139">
    <property type="term" value="F:nuclear localization sequence binding"/>
    <property type="evidence" value="ECO:0007669"/>
    <property type="project" value="UniProtKB-ARBA"/>
</dbReference>
<sequence>MDQFEYIVTLEFGNQNQVESAYQIFKSIPKKLKAKSIGEESIKSNNQDWQDWRVCDLEIDMITDFKNQTSKEEESDLITSQYLGHGIIRLFKLNNSNNTLNEKEILTIPGDDTMICILFVPTYFTVHDLLHFYIGDDIVNKQVSNFRILRNQQKGMGFNFTVLIKFRNALDAKNFKEEFNGKSFSRMDPETCHVISVKEIVFQKKLFQRPAANEDFPYLLTDPFTVKKKKELVKVELPTCPVCLERMDSETTGLVTIPCQHTFHCQCLNKWKNSRCPVCRHSSLRLSRESLLKQAGDSAHCATCGSTDNLWICLICGNVGCGRYNSKHAIKHYEETLHCFAMDIRTQRVWDYAGDNYVHRLVQNEVDGKLVEVGGSGDDDNNDIGNSDELQNVVYGNRSKNGEKPNSNKKDGELAANFLRHREYHLEYVQVLISQLESQREYYELKLQEKDQTASDSSNVESLKKSMEDLKLQFQVTQKEWQKREMAQKSKLEEDMLVIGGLQANLDHLSKKQEQLERENKALEESKQDLEEQVKDLMFYLDSQEKFKDADESVKEGTILIQQPHGAAQASKSKKKRNKNKKAGK</sequence>
<keyword evidence="4" id="KW-0479">Metal-binding</keyword>
<feature type="region of interest" description="Disordered" evidence="10">
    <location>
        <begin position="372"/>
        <end position="411"/>
    </location>
</feature>
<dbReference type="SMART" id="SM00290">
    <property type="entry name" value="ZnF_UBP"/>
    <property type="match status" value="1"/>
</dbReference>
<organism evidence="13 14">
    <name type="scientific">Saccharomyces pastorianus</name>
    <name type="common">Lager yeast</name>
    <name type="synonym">Saccharomyces cerevisiae x Saccharomyces eubayanus</name>
    <dbReference type="NCBI Taxonomy" id="27292"/>
    <lineage>
        <taxon>Eukaryota</taxon>
        <taxon>Fungi</taxon>
        <taxon>Dikarya</taxon>
        <taxon>Ascomycota</taxon>
        <taxon>Saccharomycotina</taxon>
        <taxon>Saccharomycetes</taxon>
        <taxon>Saccharomycetales</taxon>
        <taxon>Saccharomycetaceae</taxon>
        <taxon>Saccharomyces</taxon>
    </lineage>
</organism>
<evidence type="ECO:0000313" key="13">
    <source>
        <dbReference type="EMBL" id="QID79841.1"/>
    </source>
</evidence>
<dbReference type="InterPro" id="IPR034931">
    <property type="entry name" value="ETP1_RRM"/>
</dbReference>
<evidence type="ECO:0000256" key="5">
    <source>
        <dbReference type="ARBA" id="ARBA00022771"/>
    </source>
</evidence>
<evidence type="ECO:0000256" key="9">
    <source>
        <dbReference type="SAM" id="Coils"/>
    </source>
</evidence>
<feature type="compositionally biased region" description="Basic residues" evidence="10">
    <location>
        <begin position="572"/>
        <end position="585"/>
    </location>
</feature>
<dbReference type="Pfam" id="PF02148">
    <property type="entry name" value="zf-UBP"/>
    <property type="match status" value="1"/>
</dbReference>
<dbReference type="GO" id="GO:0061630">
    <property type="term" value="F:ubiquitin protein ligase activity"/>
    <property type="evidence" value="ECO:0007669"/>
    <property type="project" value="TreeGrafter"/>
</dbReference>
<dbReference type="GO" id="GO:0007265">
    <property type="term" value="P:Ras protein signal transduction"/>
    <property type="evidence" value="ECO:0007669"/>
    <property type="project" value="TreeGrafter"/>
</dbReference>
<name>A0A6C1DSU4_SACPS</name>
<evidence type="ECO:0000256" key="7">
    <source>
        <dbReference type="ARBA" id="ARBA00081065"/>
    </source>
</evidence>
<evidence type="ECO:0000313" key="14">
    <source>
        <dbReference type="Proteomes" id="UP000501346"/>
    </source>
</evidence>
<dbReference type="PANTHER" id="PTHR24007:SF7">
    <property type="entry name" value="BRCA1-ASSOCIATED PROTEIN"/>
    <property type="match status" value="1"/>
</dbReference>
<dbReference type="GO" id="GO:0016567">
    <property type="term" value="P:protein ubiquitination"/>
    <property type="evidence" value="ECO:0007669"/>
    <property type="project" value="TreeGrafter"/>
</dbReference>
<dbReference type="InterPro" id="IPR001607">
    <property type="entry name" value="Znf_UBP"/>
</dbReference>
<gene>
    <name evidence="13" type="primary">ETP1_1</name>
    <name evidence="13" type="ORF">GRS66_002136</name>
</gene>
<evidence type="ECO:0000256" key="4">
    <source>
        <dbReference type="ARBA" id="ARBA00022723"/>
    </source>
</evidence>
<dbReference type="SMART" id="SM00184">
    <property type="entry name" value="RING"/>
    <property type="match status" value="1"/>
</dbReference>
<feature type="region of interest" description="Disordered" evidence="10">
    <location>
        <begin position="552"/>
        <end position="585"/>
    </location>
</feature>
<dbReference type="CDD" id="cd12717">
    <property type="entry name" value="RRM_ETP1"/>
    <property type="match status" value="1"/>
</dbReference>
<evidence type="ECO:0000259" key="11">
    <source>
        <dbReference type="PROSITE" id="PS50089"/>
    </source>
</evidence>
<dbReference type="PROSITE" id="PS50089">
    <property type="entry name" value="ZF_RING_2"/>
    <property type="match status" value="1"/>
</dbReference>
<proteinExistence type="predicted"/>
<dbReference type="FunFam" id="3.30.40.10:FF:000206">
    <property type="entry name" value="BRCA1-associated protein isoform X1"/>
    <property type="match status" value="1"/>
</dbReference>
<accession>A0A6C1DSU4</accession>
<dbReference type="GO" id="GO:0043130">
    <property type="term" value="F:ubiquitin binding"/>
    <property type="evidence" value="ECO:0007669"/>
    <property type="project" value="UniProtKB-ARBA"/>
</dbReference>
<dbReference type="PROSITE" id="PS50271">
    <property type="entry name" value="ZF_UBP"/>
    <property type="match status" value="1"/>
</dbReference>
<evidence type="ECO:0000256" key="6">
    <source>
        <dbReference type="ARBA" id="ARBA00022833"/>
    </source>
</evidence>
<feature type="coiled-coil region" evidence="9">
    <location>
        <begin position="433"/>
        <end position="540"/>
    </location>
</feature>
<keyword evidence="6" id="KW-0862">Zinc</keyword>
<evidence type="ECO:0000259" key="12">
    <source>
        <dbReference type="PROSITE" id="PS50271"/>
    </source>
</evidence>
<feature type="compositionally biased region" description="Basic and acidic residues" evidence="10">
    <location>
        <begin position="400"/>
        <end position="411"/>
    </location>
</feature>
<feature type="domain" description="UBP-type" evidence="12">
    <location>
        <begin position="277"/>
        <end position="377"/>
    </location>
</feature>
<dbReference type="GO" id="GO:0005737">
    <property type="term" value="C:cytoplasm"/>
    <property type="evidence" value="ECO:0007669"/>
    <property type="project" value="UniProtKB-SubCell"/>
</dbReference>
<feature type="domain" description="RING-type" evidence="11">
    <location>
        <begin position="240"/>
        <end position="280"/>
    </location>
</feature>
<dbReference type="CDD" id="cd16457">
    <property type="entry name" value="RING-H2_BRAP2"/>
    <property type="match status" value="1"/>
</dbReference>
<keyword evidence="5 8" id="KW-0863">Zinc-finger</keyword>
<keyword evidence="14" id="KW-1185">Reference proteome</keyword>
<dbReference type="OrthoDB" id="273556at2759"/>
<dbReference type="Proteomes" id="UP000501346">
    <property type="component" value="Chromosome ScVIII"/>
</dbReference>
<dbReference type="FunFam" id="3.30.40.10:FF:000576">
    <property type="entry name" value="RING finger protein ETP1"/>
    <property type="match status" value="1"/>
</dbReference>
<reference evidence="13 14" key="1">
    <citation type="journal article" date="2019" name="BMC Genomics">
        <title>Chromosome level assembly and comparative genome analysis confirm lager-brewing yeasts originated from a single hybridization.</title>
        <authorList>
            <person name="Salazar A.N."/>
            <person name="Gorter de Vries A.R."/>
            <person name="van den Broek M."/>
            <person name="Brouwers N."/>
            <person name="de la Torre Cortes P."/>
            <person name="Kuijpers N.G.A."/>
            <person name="Daran J.G."/>
            <person name="Abeel T."/>
        </authorList>
    </citation>
    <scope>NUCLEOTIDE SEQUENCE [LARGE SCALE GENOMIC DNA]</scope>
    <source>
        <strain evidence="13 14">CBS 1483</strain>
    </source>
</reference>
<dbReference type="InterPro" id="IPR013083">
    <property type="entry name" value="Znf_RING/FYVE/PHD"/>
</dbReference>
<comment type="subcellular location">
    <subcellularLocation>
        <location evidence="1">Cytoplasm</location>
    </subcellularLocation>
</comment>
<evidence type="ECO:0000256" key="8">
    <source>
        <dbReference type="PROSITE-ProRule" id="PRU00502"/>
    </source>
</evidence>
<keyword evidence="2" id="KW-0963">Cytoplasm</keyword>